<reference evidence="2 3" key="1">
    <citation type="submission" date="2018-08" db="EMBL/GenBank/DDBJ databases">
        <title>Bacillus chawlae sp. nov., Bacillus glennii sp. nov., and Bacillus saganii sp. nov. Isolated from the Vehicle Assembly Building at Kennedy Space Center where the Viking Spacecraft were Assembled.</title>
        <authorList>
            <person name="Seuylemezian A."/>
            <person name="Vaishampayan P."/>
        </authorList>
    </citation>
    <scope>NUCLEOTIDE SEQUENCE [LARGE SCALE GENOMIC DNA]</scope>
    <source>
        <strain evidence="2 3">V44-8</strain>
    </source>
</reference>
<organism evidence="2 3">
    <name type="scientific">Peribacillus glennii</name>
    <dbReference type="NCBI Taxonomy" id="2303991"/>
    <lineage>
        <taxon>Bacteria</taxon>
        <taxon>Bacillati</taxon>
        <taxon>Bacillota</taxon>
        <taxon>Bacilli</taxon>
        <taxon>Bacillales</taxon>
        <taxon>Bacillaceae</taxon>
        <taxon>Peribacillus</taxon>
    </lineage>
</organism>
<dbReference type="SUPFAM" id="SSF53474">
    <property type="entry name" value="alpha/beta-Hydrolases"/>
    <property type="match status" value="1"/>
</dbReference>
<dbReference type="PANTHER" id="PTHR43798:SF33">
    <property type="entry name" value="HYDROLASE, PUTATIVE (AFU_ORTHOLOGUE AFUA_2G14860)-RELATED"/>
    <property type="match status" value="1"/>
</dbReference>
<feature type="domain" description="AB hydrolase-1" evidence="1">
    <location>
        <begin position="24"/>
        <end position="259"/>
    </location>
</feature>
<keyword evidence="3" id="KW-1185">Reference proteome</keyword>
<name>A0A372LCZ8_9BACI</name>
<evidence type="ECO:0000313" key="2">
    <source>
        <dbReference type="EMBL" id="RFU62964.1"/>
    </source>
</evidence>
<protein>
    <submittedName>
        <fullName evidence="2">Alpha/beta hydrolase</fullName>
    </submittedName>
</protein>
<comment type="caution">
    <text evidence="2">The sequence shown here is derived from an EMBL/GenBank/DDBJ whole genome shotgun (WGS) entry which is preliminary data.</text>
</comment>
<dbReference type="Gene3D" id="3.40.50.1820">
    <property type="entry name" value="alpha/beta hydrolase"/>
    <property type="match status" value="1"/>
</dbReference>
<proteinExistence type="predicted"/>
<dbReference type="EMBL" id="QVTD01000008">
    <property type="protein sequence ID" value="RFU62964.1"/>
    <property type="molecule type" value="Genomic_DNA"/>
</dbReference>
<evidence type="ECO:0000259" key="1">
    <source>
        <dbReference type="Pfam" id="PF00561"/>
    </source>
</evidence>
<gene>
    <name evidence="2" type="ORF">D0466_13545</name>
</gene>
<dbReference type="GO" id="GO:0016020">
    <property type="term" value="C:membrane"/>
    <property type="evidence" value="ECO:0007669"/>
    <property type="project" value="TreeGrafter"/>
</dbReference>
<dbReference type="InterPro" id="IPR050266">
    <property type="entry name" value="AB_hydrolase_sf"/>
</dbReference>
<dbReference type="PANTHER" id="PTHR43798">
    <property type="entry name" value="MONOACYLGLYCEROL LIPASE"/>
    <property type="match status" value="1"/>
</dbReference>
<sequence length="279" mass="31661">MELCKLRVNGNDIQIADYYGTKGTIIAIHGLTGTHKNMHYYAEKFKGDYRIIAVDLRGRGNSAETDRETSIFKHAEDIIALIKELQIENPILLGHSMGAFISAIIASKLASVKAVILLDGAAKMSDNQRAIVQPSLGRLSKEYESREHYVAEIKSIYHNLGIVWNETLQQTVEYEVGPVGGHWENKSNEERILADFNSFYTYNPQEISSRIECPVLLVYAKGNIGAMPPLFNLSDYEETQEYTKHLKTVVSDCNHYTMVFENRDDINQYIETFLSEIEN</sequence>
<dbReference type="GO" id="GO:0016787">
    <property type="term" value="F:hydrolase activity"/>
    <property type="evidence" value="ECO:0007669"/>
    <property type="project" value="UniProtKB-KW"/>
</dbReference>
<accession>A0A372LCZ8</accession>
<dbReference type="Pfam" id="PF00561">
    <property type="entry name" value="Abhydrolase_1"/>
    <property type="match status" value="1"/>
</dbReference>
<dbReference type="Proteomes" id="UP000262939">
    <property type="component" value="Unassembled WGS sequence"/>
</dbReference>
<dbReference type="InterPro" id="IPR000073">
    <property type="entry name" value="AB_hydrolase_1"/>
</dbReference>
<dbReference type="InterPro" id="IPR029058">
    <property type="entry name" value="AB_hydrolase_fold"/>
</dbReference>
<dbReference type="AlphaFoldDB" id="A0A372LCZ8"/>
<dbReference type="OrthoDB" id="9773293at2"/>
<dbReference type="RefSeq" id="WP_117323091.1">
    <property type="nucleotide sequence ID" value="NZ_QVTD01000008.1"/>
</dbReference>
<evidence type="ECO:0000313" key="3">
    <source>
        <dbReference type="Proteomes" id="UP000262939"/>
    </source>
</evidence>
<keyword evidence="2" id="KW-0378">Hydrolase</keyword>